<evidence type="ECO:0000256" key="1">
    <source>
        <dbReference type="SAM" id="MobiDB-lite"/>
    </source>
</evidence>
<protein>
    <submittedName>
        <fullName evidence="2">Uncharacterized protein</fullName>
    </submittedName>
</protein>
<keyword evidence="3" id="KW-1185">Reference proteome</keyword>
<feature type="compositionally biased region" description="Polar residues" evidence="1">
    <location>
        <begin position="296"/>
        <end position="308"/>
    </location>
</feature>
<dbReference type="OrthoDB" id="428063at2759"/>
<feature type="compositionally biased region" description="Basic and acidic residues" evidence="1">
    <location>
        <begin position="10"/>
        <end position="25"/>
    </location>
</feature>
<feature type="compositionally biased region" description="Basic and acidic residues" evidence="1">
    <location>
        <begin position="311"/>
        <end position="338"/>
    </location>
</feature>
<gene>
    <name evidence="2" type="ORF">SNAT2548_LOCUS28210</name>
</gene>
<feature type="compositionally biased region" description="Acidic residues" evidence="1">
    <location>
        <begin position="342"/>
        <end position="360"/>
    </location>
</feature>
<dbReference type="AlphaFoldDB" id="A0A812SUK3"/>
<dbReference type="EMBL" id="CAJNDS010002507">
    <property type="protein sequence ID" value="CAE7503706.1"/>
    <property type="molecule type" value="Genomic_DNA"/>
</dbReference>
<name>A0A812SUK3_9DINO</name>
<proteinExistence type="predicted"/>
<feature type="region of interest" description="Disordered" evidence="1">
    <location>
        <begin position="1"/>
        <end position="25"/>
    </location>
</feature>
<feature type="compositionally biased region" description="Basic and acidic residues" evidence="1">
    <location>
        <begin position="387"/>
        <end position="399"/>
    </location>
</feature>
<accession>A0A812SUK3</accession>
<organism evidence="2 3">
    <name type="scientific">Symbiodinium natans</name>
    <dbReference type="NCBI Taxonomy" id="878477"/>
    <lineage>
        <taxon>Eukaryota</taxon>
        <taxon>Sar</taxon>
        <taxon>Alveolata</taxon>
        <taxon>Dinophyceae</taxon>
        <taxon>Suessiales</taxon>
        <taxon>Symbiodiniaceae</taxon>
        <taxon>Symbiodinium</taxon>
    </lineage>
</organism>
<feature type="compositionally biased region" description="Acidic residues" evidence="1">
    <location>
        <begin position="375"/>
        <end position="386"/>
    </location>
</feature>
<evidence type="ECO:0000313" key="3">
    <source>
        <dbReference type="Proteomes" id="UP000604046"/>
    </source>
</evidence>
<reference evidence="2" key="1">
    <citation type="submission" date="2021-02" db="EMBL/GenBank/DDBJ databases">
        <authorList>
            <person name="Dougan E. K."/>
            <person name="Rhodes N."/>
            <person name="Thang M."/>
            <person name="Chan C."/>
        </authorList>
    </citation>
    <scope>NUCLEOTIDE SEQUENCE</scope>
</reference>
<dbReference type="Proteomes" id="UP000604046">
    <property type="component" value="Unassembled WGS sequence"/>
</dbReference>
<sequence length="399" mass="43961">MAEVDEFEENDSKPDDQADPVSERKMRSLLKKQMVDDVSVAAFAQLGSSFFAAARARLAHSWDESGAPTAATIRTRHQRLAQDARLAAERGQWDLAERQQLNEKDHDERARVETERLARMDAKRKRLQGTEGTESTEGQENKQSGRARLRLSFAGEVLRCATGTANVCPAIRTAYTDDHRKQQFAVGGEAFDAILVKLEMALSKAGGADLGTVRLQRCELDVAANLEVALSSLTVCACMDIGDLMEARNILCNLVAFLEEPIAEEIRGAVRAIDRWLASWWGEEIAVVVEDSQDVQCTTHPSGSSSSRAACDTESRGGRTRQQDKEQGKSGKGNENKTGDVLQDEDEDDMVEVEVEEENDAANNGGNPEPRAEDEAPDWGGEETLGEGERRRRDRAEPE</sequence>
<comment type="caution">
    <text evidence="2">The sequence shown here is derived from an EMBL/GenBank/DDBJ whole genome shotgun (WGS) entry which is preliminary data.</text>
</comment>
<evidence type="ECO:0000313" key="2">
    <source>
        <dbReference type="EMBL" id="CAE7503706.1"/>
    </source>
</evidence>
<feature type="compositionally biased region" description="Low complexity" evidence="1">
    <location>
        <begin position="129"/>
        <end position="138"/>
    </location>
</feature>
<feature type="region of interest" description="Disordered" evidence="1">
    <location>
        <begin position="296"/>
        <end position="399"/>
    </location>
</feature>
<feature type="region of interest" description="Disordered" evidence="1">
    <location>
        <begin position="119"/>
        <end position="146"/>
    </location>
</feature>